<protein>
    <submittedName>
        <fullName evidence="10">Uncharacterized protein LOC125778061</fullName>
    </submittedName>
</protein>
<keyword evidence="3 8" id="KW-0812">Transmembrane</keyword>
<evidence type="ECO:0000256" key="2">
    <source>
        <dbReference type="ARBA" id="ARBA00022475"/>
    </source>
</evidence>
<dbReference type="GeneID" id="125778061"/>
<feature type="transmembrane region" description="Helical" evidence="8">
    <location>
        <begin position="574"/>
        <end position="597"/>
    </location>
</feature>
<dbReference type="PANTHER" id="PTHR42643:SF41">
    <property type="entry name" value="IONOTROPIC RECEPTOR 20A-RELATED"/>
    <property type="match status" value="1"/>
</dbReference>
<dbReference type="InterPro" id="IPR052192">
    <property type="entry name" value="Insect_Ionotropic_Sensory_Rcpt"/>
</dbReference>
<keyword evidence="7" id="KW-0325">Glycoprotein</keyword>
<gene>
    <name evidence="10" type="primary">LOC125778061</name>
</gene>
<reference evidence="10" key="1">
    <citation type="submission" date="2025-08" db="UniProtKB">
        <authorList>
            <consortium name="RefSeq"/>
        </authorList>
    </citation>
    <scope>IDENTIFICATION</scope>
    <source>
        <tissue evidence="10">Adult</tissue>
    </source>
</reference>
<evidence type="ECO:0000256" key="3">
    <source>
        <dbReference type="ARBA" id="ARBA00022692"/>
    </source>
</evidence>
<keyword evidence="9" id="KW-1185">Reference proteome</keyword>
<evidence type="ECO:0000313" key="9">
    <source>
        <dbReference type="Proteomes" id="UP001652620"/>
    </source>
</evidence>
<dbReference type="PANTHER" id="PTHR42643">
    <property type="entry name" value="IONOTROPIC RECEPTOR 20A-RELATED"/>
    <property type="match status" value="1"/>
</dbReference>
<proteinExistence type="predicted"/>
<organism evidence="9 10">
    <name type="scientific">Bactrocera dorsalis</name>
    <name type="common">Oriental fruit fly</name>
    <name type="synonym">Dacus dorsalis</name>
    <dbReference type="NCBI Taxonomy" id="27457"/>
    <lineage>
        <taxon>Eukaryota</taxon>
        <taxon>Metazoa</taxon>
        <taxon>Ecdysozoa</taxon>
        <taxon>Arthropoda</taxon>
        <taxon>Hexapoda</taxon>
        <taxon>Insecta</taxon>
        <taxon>Pterygota</taxon>
        <taxon>Neoptera</taxon>
        <taxon>Endopterygota</taxon>
        <taxon>Diptera</taxon>
        <taxon>Brachycera</taxon>
        <taxon>Muscomorpha</taxon>
        <taxon>Tephritoidea</taxon>
        <taxon>Tephritidae</taxon>
        <taxon>Bactrocera</taxon>
        <taxon>Bactrocera</taxon>
    </lineage>
</organism>
<dbReference type="RefSeq" id="XP_049310173.1">
    <property type="nucleotide sequence ID" value="XM_049454216.1"/>
</dbReference>
<dbReference type="SUPFAM" id="SSF53850">
    <property type="entry name" value="Periplasmic binding protein-like II"/>
    <property type="match status" value="1"/>
</dbReference>
<name>A0ABM3JLS5_BACDO</name>
<evidence type="ECO:0000256" key="7">
    <source>
        <dbReference type="ARBA" id="ARBA00023180"/>
    </source>
</evidence>
<feature type="transmembrane region" description="Helical" evidence="8">
    <location>
        <begin position="325"/>
        <end position="347"/>
    </location>
</feature>
<evidence type="ECO:0000256" key="1">
    <source>
        <dbReference type="ARBA" id="ARBA00004651"/>
    </source>
</evidence>
<evidence type="ECO:0000256" key="4">
    <source>
        <dbReference type="ARBA" id="ARBA00022989"/>
    </source>
</evidence>
<accession>A0ABM3JLS5</accession>
<dbReference type="Proteomes" id="UP001652620">
    <property type="component" value="Chromosome 4"/>
</dbReference>
<keyword evidence="4 8" id="KW-1133">Transmembrane helix</keyword>
<comment type="subcellular location">
    <subcellularLocation>
        <location evidence="1">Cell membrane</location>
        <topology evidence="1">Multi-pass membrane protein</topology>
    </subcellularLocation>
</comment>
<keyword evidence="5 8" id="KW-0472">Membrane</keyword>
<evidence type="ECO:0000256" key="8">
    <source>
        <dbReference type="SAM" id="Phobius"/>
    </source>
</evidence>
<evidence type="ECO:0000256" key="6">
    <source>
        <dbReference type="ARBA" id="ARBA00023170"/>
    </source>
</evidence>
<evidence type="ECO:0000256" key="5">
    <source>
        <dbReference type="ARBA" id="ARBA00023136"/>
    </source>
</evidence>
<sequence>MGSLNNQTMILSLLGLSTLNEEFMKKLVEIVVATSKERLVNTIIYTSFDNSTSTRAADGQALSNILRSLAEGQDKPLLHFDTSPPIEIYVTKFNNALLTIAKLNQRLDQDKHLLVTLWRRLYFNTQTRLILLFEDSASEAYVKQIMQMCAKNRATRVIALQPRMTVIERSYWALHIFPTPQIVKRTLPSNGTQLFHDHVKNMYGSPLRILESAILPQIYRYTSREGGPSKLSGYVGKTLVEYVNRHNGTLSYPLSTDQGYILLKDMVRLFKNNTLDIGQLMPYSLKFRHLSFTVVFKCTDYCFMVPLEQPLPKYTFYFKIIRKSFVAFFCANVALISCFAAIATRFYSKLTTSITDYVCNMTVVSGLLGMPFWTAGHTSKLHKVIYVSASLVGIIFGTAYATFLQSYSINPPFVSKAESIEELIDRGFKVAVSKFNLFSILYTRDLEKYGENFIIFDNITKFLMSRDNLDTRYAFGVTDMWSVYNEQQKYFSHPLFRLSDICLGRGYPMVLPLQKNSIYRDSLNKFVRRLREAGLLAHWRRRSFLEMLAMKWITLENRNQQPAVEPMKLKDLRIVLMAYAALLSLSIICFVLEIYWVKIQNICVSLKEKLCKIKIRK</sequence>
<feature type="transmembrane region" description="Helical" evidence="8">
    <location>
        <begin position="385"/>
        <end position="403"/>
    </location>
</feature>
<keyword evidence="6" id="KW-0675">Receptor</keyword>
<evidence type="ECO:0000313" key="10">
    <source>
        <dbReference type="RefSeq" id="XP_049310173.1"/>
    </source>
</evidence>
<keyword evidence="2" id="KW-1003">Cell membrane</keyword>